<evidence type="ECO:0000259" key="1">
    <source>
        <dbReference type="Pfam" id="PF13173"/>
    </source>
</evidence>
<evidence type="ECO:0000313" key="4">
    <source>
        <dbReference type="EMBL" id="QGR17456.1"/>
    </source>
</evidence>
<dbReference type="InterPro" id="IPR027417">
    <property type="entry name" value="P-loop_NTPase"/>
</dbReference>
<dbReference type="PANTHER" id="PTHR33295:SF19">
    <property type="entry name" value="ARCHAEAL ATPASE"/>
    <property type="match status" value="1"/>
</dbReference>
<dbReference type="Pfam" id="PF13635">
    <property type="entry name" value="DUF4143"/>
    <property type="match status" value="1"/>
</dbReference>
<evidence type="ECO:0000313" key="3">
    <source>
        <dbReference type="EMBL" id="MBB5255245.1"/>
    </source>
</evidence>
<dbReference type="EMBL" id="JACHFY010000056">
    <property type="protein sequence ID" value="MBB5255245.1"/>
    <property type="molecule type" value="Genomic_DNA"/>
</dbReference>
<gene>
    <name evidence="4" type="ORF">D1869_09810</name>
    <name evidence="3" type="ORF">HNQ62_003020</name>
</gene>
<feature type="domain" description="AAA" evidence="1">
    <location>
        <begin position="42"/>
        <end position="161"/>
    </location>
</feature>
<sequence>MNVEEIKAVLKEQREEAIDLASNKRIISRDVPDLLSLLSIPNVLTILGVRRSGKSTLSLLLLKGKDFAYVNFDDERFRGFKELSKLEEAIYSLYGNVRYLLFDEIQNVEGWEPFISRLRREGKRVVITGSNSKLLSGELSTSLTGRHVDYVLFPFSFKEYLRFNGIKVQDVLTTKEKALIKNLLEKYLEEGGFPEVLMLKSRMMINSIYNDILFKDVVSRLKIRRVERFKDFASAVISLYSSEVSLNRLANIVKVDYKTADEWFSGIIESYLIYTVKRYSVKVSSLGENKKVYIVDPGIIQEVVVKKDKGRLIENTVAIHLLRKNQLKGVYYVKGEDYEVDFYDEQSGELIQVTLDGEIKDREIRGLVKASSSLGVQKLKIVTWDNEEEIEVEGKKIKIKPLWKFLLQIE</sequence>
<reference evidence="3 6" key="2">
    <citation type="submission" date="2020-08" db="EMBL/GenBank/DDBJ databases">
        <title>Genomic Encyclopedia of Type Strains, Phase IV (KMG-IV): sequencing the most valuable type-strain genomes for metagenomic binning, comparative biology and taxonomic classification.</title>
        <authorList>
            <person name="Goeker M."/>
        </authorList>
    </citation>
    <scope>NUCLEOTIDE SEQUENCE [LARGE SCALE GENOMIC DNA]</scope>
    <source>
        <strain evidence="3 6">DSM 12421</strain>
    </source>
</reference>
<feature type="domain" description="DUF4143" evidence="2">
    <location>
        <begin position="215"/>
        <end position="351"/>
    </location>
</feature>
<protein>
    <submittedName>
        <fullName evidence="4">AAA family ATPase</fullName>
    </submittedName>
</protein>
<dbReference type="EMBL" id="CP045484">
    <property type="protein sequence ID" value="QGR17456.1"/>
    <property type="molecule type" value="Genomic_DNA"/>
</dbReference>
<dbReference type="Proteomes" id="UP000427373">
    <property type="component" value="Chromosome"/>
</dbReference>
<dbReference type="Pfam" id="PF13173">
    <property type="entry name" value="AAA_14"/>
    <property type="match status" value="1"/>
</dbReference>
<dbReference type="InterPro" id="IPR041682">
    <property type="entry name" value="AAA_14"/>
</dbReference>
<evidence type="ECO:0000259" key="2">
    <source>
        <dbReference type="Pfam" id="PF13635"/>
    </source>
</evidence>
<evidence type="ECO:0000313" key="6">
    <source>
        <dbReference type="Proteomes" id="UP000582213"/>
    </source>
</evidence>
<proteinExistence type="predicted"/>
<dbReference type="Proteomes" id="UP000582213">
    <property type="component" value="Unassembled WGS sequence"/>
</dbReference>
<dbReference type="GeneID" id="42801542"/>
<dbReference type="RefSeq" id="WP_156014942.1">
    <property type="nucleotide sequence ID" value="NZ_CP045484.1"/>
</dbReference>
<reference evidence="4 5" key="1">
    <citation type="submission" date="2019-10" db="EMBL/GenBank/DDBJ databases">
        <title>Genome Sequences from Six Type Strain Members of the Archaeal Family Sulfolobaceae: Acidianus ambivalens, Acidianus infernus, Metallosphaera prunae, Stygiolobus azoricus, Sulfolobus metallicus, and Sulfurisphaera ohwakuensis.</title>
        <authorList>
            <person name="Counts J.A."/>
            <person name="Kelly R.M."/>
        </authorList>
    </citation>
    <scope>NUCLEOTIDE SEQUENCE [LARGE SCALE GENOMIC DNA]</scope>
    <source>
        <strain evidence="4 5">TA-1</strain>
    </source>
</reference>
<organism evidence="4 5">
    <name type="scientific">Sulfurisphaera ohwakuensis</name>
    <dbReference type="NCBI Taxonomy" id="69656"/>
    <lineage>
        <taxon>Archaea</taxon>
        <taxon>Thermoproteota</taxon>
        <taxon>Thermoprotei</taxon>
        <taxon>Sulfolobales</taxon>
        <taxon>Sulfolobaceae</taxon>
        <taxon>Sulfurisphaera</taxon>
    </lineage>
</organism>
<dbReference type="SUPFAM" id="SSF52540">
    <property type="entry name" value="P-loop containing nucleoside triphosphate hydrolases"/>
    <property type="match status" value="1"/>
</dbReference>
<accession>A0A650CI54</accession>
<dbReference type="OrthoDB" id="371918at2157"/>
<dbReference type="PANTHER" id="PTHR33295">
    <property type="entry name" value="ATPASE"/>
    <property type="match status" value="1"/>
</dbReference>
<dbReference type="AlphaFoldDB" id="A0A650CI54"/>
<dbReference type="InterPro" id="IPR025420">
    <property type="entry name" value="DUF4143"/>
</dbReference>
<name>A0A650CI54_SULOH</name>
<keyword evidence="5" id="KW-1185">Reference proteome</keyword>
<evidence type="ECO:0000313" key="5">
    <source>
        <dbReference type="Proteomes" id="UP000427373"/>
    </source>
</evidence>
<dbReference type="KEGG" id="soh:D1869_09810"/>